<dbReference type="EMBL" id="JXXR01000011">
    <property type="protein sequence ID" value="KJY73313.1"/>
    <property type="molecule type" value="Genomic_DNA"/>
</dbReference>
<sequence length="179" mass="20043">MTLSITRLRSSHHRWLFTLLVLTLLAGCASSTRPQQPEMTQLQVRQMQTREYSEQSERNVLRAVIGALQDEGYILTVVEPELGLVTAAMELDELDNGTKSFNDFFYGPGSGTYQTVRRVEVSATVQEKSQSVRVRLNIVAKALTNTGGTSWSQPVYSAKTYQDIFSKVDKSVFLTSNDL</sequence>
<protein>
    <submittedName>
        <fullName evidence="1">Uncharacterized protein</fullName>
    </submittedName>
</protein>
<accession>A0A837G6D4</accession>
<comment type="caution">
    <text evidence="1">The sequence shown here is derived from an EMBL/GenBank/DDBJ whole genome shotgun (WGS) entry which is preliminary data.</text>
</comment>
<evidence type="ECO:0000313" key="1">
    <source>
        <dbReference type="EMBL" id="KJY73313.1"/>
    </source>
</evidence>
<dbReference type="PROSITE" id="PS51257">
    <property type="entry name" value="PROKAR_LIPOPROTEIN"/>
    <property type="match status" value="1"/>
</dbReference>
<organism evidence="1">
    <name type="scientific">Vibrio coralliilyticus</name>
    <dbReference type="NCBI Taxonomy" id="190893"/>
    <lineage>
        <taxon>Bacteria</taxon>
        <taxon>Pseudomonadati</taxon>
        <taxon>Pseudomonadota</taxon>
        <taxon>Gammaproteobacteria</taxon>
        <taxon>Vibrionales</taxon>
        <taxon>Vibrionaceae</taxon>
        <taxon>Vibrio</taxon>
    </lineage>
</organism>
<dbReference type="RefSeq" id="WP_021455872.1">
    <property type="nucleotide sequence ID" value="NZ_CP063052.1"/>
</dbReference>
<name>A0A837G6D4_9VIBR</name>
<proteinExistence type="predicted"/>
<reference evidence="1" key="1">
    <citation type="journal article" date="2015" name="BMC Genomics">
        <title>Genome mining reveals unlocked bioactive potential of marine Gram-negative bacteria.</title>
        <authorList>
            <person name="Machado H."/>
            <person name="Sonnenschein E.C."/>
            <person name="Melchiorsen J."/>
            <person name="Gram L."/>
        </authorList>
    </citation>
    <scope>NUCLEOTIDE SEQUENCE</scope>
    <source>
        <strain evidence="1">S2052</strain>
    </source>
</reference>
<dbReference type="AlphaFoldDB" id="A0A837G6D4"/>
<gene>
    <name evidence="1" type="ORF">TW71_11130</name>
</gene>